<sequence length="72" mass="7755">MSAPVLRRAPCSVSLLSMSSGFHYATTRGHVDQSRVPAHQCGEMCSADRNIPQDVTRPSLRSAGPDDLPTQC</sequence>
<organism evidence="2 3">
    <name type="scientific">Exserohilum turcicum (strain 28A)</name>
    <name type="common">Northern leaf blight fungus</name>
    <name type="synonym">Setosphaeria turcica</name>
    <dbReference type="NCBI Taxonomy" id="671987"/>
    <lineage>
        <taxon>Eukaryota</taxon>
        <taxon>Fungi</taxon>
        <taxon>Dikarya</taxon>
        <taxon>Ascomycota</taxon>
        <taxon>Pezizomycotina</taxon>
        <taxon>Dothideomycetes</taxon>
        <taxon>Pleosporomycetidae</taxon>
        <taxon>Pleosporales</taxon>
        <taxon>Pleosporineae</taxon>
        <taxon>Pleosporaceae</taxon>
        <taxon>Exserohilum</taxon>
    </lineage>
</organism>
<dbReference type="GeneID" id="19399958"/>
<protein>
    <submittedName>
        <fullName evidence="2">Uncharacterized protein</fullName>
    </submittedName>
</protein>
<name>R0KT77_EXST2</name>
<evidence type="ECO:0000313" key="2">
    <source>
        <dbReference type="EMBL" id="EOA91007.1"/>
    </source>
</evidence>
<keyword evidence="3" id="KW-1185">Reference proteome</keyword>
<dbReference type="RefSeq" id="XP_008021683.1">
    <property type="nucleotide sequence ID" value="XM_008023492.1"/>
</dbReference>
<gene>
    <name evidence="2" type="ORF">SETTUDRAFT_166864</name>
</gene>
<accession>R0KT77</accession>
<evidence type="ECO:0000256" key="1">
    <source>
        <dbReference type="SAM" id="MobiDB-lite"/>
    </source>
</evidence>
<feature type="region of interest" description="Disordered" evidence="1">
    <location>
        <begin position="47"/>
        <end position="72"/>
    </location>
</feature>
<reference evidence="2 3" key="2">
    <citation type="journal article" date="2013" name="PLoS Genet.">
        <title>Comparative genome structure, secondary metabolite, and effector coding capacity across Cochliobolus pathogens.</title>
        <authorList>
            <person name="Condon B.J."/>
            <person name="Leng Y."/>
            <person name="Wu D."/>
            <person name="Bushley K.E."/>
            <person name="Ohm R.A."/>
            <person name="Otillar R."/>
            <person name="Martin J."/>
            <person name="Schackwitz W."/>
            <person name="Grimwood J."/>
            <person name="MohdZainudin N."/>
            <person name="Xue C."/>
            <person name="Wang R."/>
            <person name="Manning V.A."/>
            <person name="Dhillon B."/>
            <person name="Tu Z.J."/>
            <person name="Steffenson B.J."/>
            <person name="Salamov A."/>
            <person name="Sun H."/>
            <person name="Lowry S."/>
            <person name="LaButti K."/>
            <person name="Han J."/>
            <person name="Copeland A."/>
            <person name="Lindquist E."/>
            <person name="Barry K."/>
            <person name="Schmutz J."/>
            <person name="Baker S.E."/>
            <person name="Ciuffetti L.M."/>
            <person name="Grigoriev I.V."/>
            <person name="Zhong S."/>
            <person name="Turgeon B.G."/>
        </authorList>
    </citation>
    <scope>NUCLEOTIDE SEQUENCE [LARGE SCALE GENOMIC DNA]</scope>
    <source>
        <strain evidence="3">28A</strain>
    </source>
</reference>
<dbReference type="Proteomes" id="UP000016935">
    <property type="component" value="Unassembled WGS sequence"/>
</dbReference>
<dbReference type="AlphaFoldDB" id="R0KT77"/>
<proteinExistence type="predicted"/>
<reference evidence="2 3" key="1">
    <citation type="journal article" date="2012" name="PLoS Pathog.">
        <title>Diverse lifestyles and strategies of plant pathogenesis encoded in the genomes of eighteen Dothideomycetes fungi.</title>
        <authorList>
            <person name="Ohm R.A."/>
            <person name="Feau N."/>
            <person name="Henrissat B."/>
            <person name="Schoch C.L."/>
            <person name="Horwitz B.A."/>
            <person name="Barry K.W."/>
            <person name="Condon B.J."/>
            <person name="Copeland A.C."/>
            <person name="Dhillon B."/>
            <person name="Glaser F."/>
            <person name="Hesse C.N."/>
            <person name="Kosti I."/>
            <person name="LaButti K."/>
            <person name="Lindquist E.A."/>
            <person name="Lucas S."/>
            <person name="Salamov A.A."/>
            <person name="Bradshaw R.E."/>
            <person name="Ciuffetti L."/>
            <person name="Hamelin R.C."/>
            <person name="Kema G.H.J."/>
            <person name="Lawrence C."/>
            <person name="Scott J.A."/>
            <person name="Spatafora J.W."/>
            <person name="Turgeon B.G."/>
            <person name="de Wit P.J.G.M."/>
            <person name="Zhong S."/>
            <person name="Goodwin S.B."/>
            <person name="Grigoriev I.V."/>
        </authorList>
    </citation>
    <scope>NUCLEOTIDE SEQUENCE [LARGE SCALE GENOMIC DNA]</scope>
    <source>
        <strain evidence="3">28A</strain>
    </source>
</reference>
<dbReference type="EMBL" id="KB908482">
    <property type="protein sequence ID" value="EOA91007.1"/>
    <property type="molecule type" value="Genomic_DNA"/>
</dbReference>
<evidence type="ECO:0000313" key="3">
    <source>
        <dbReference type="Proteomes" id="UP000016935"/>
    </source>
</evidence>
<dbReference type="HOGENOM" id="CLU_2723811_0_0_1"/>